<protein>
    <submittedName>
        <fullName evidence="3">Transcriptional regulator</fullName>
    </submittedName>
</protein>
<sequence length="116" mass="13652">MELKERIRFLRTERNLKQDELGKAIGVNAASVSKFETGLKSPSRETLQRMADFFNVSADYLLGRSDNRQLNQILNKKYNILKTRLDQLPQEHQEIVLQNMLTMMESFEKISNYKKK</sequence>
<dbReference type="EMBL" id="MUAU01000015">
    <property type="protein sequence ID" value="OOR75731.1"/>
    <property type="molecule type" value="Genomic_DNA"/>
</dbReference>
<dbReference type="PROSITE" id="PS50943">
    <property type="entry name" value="HTH_CROC1"/>
    <property type="match status" value="1"/>
</dbReference>
<evidence type="ECO:0000313" key="4">
    <source>
        <dbReference type="Proteomes" id="UP000190641"/>
    </source>
</evidence>
<dbReference type="Pfam" id="PF01381">
    <property type="entry name" value="HTH_3"/>
    <property type="match status" value="1"/>
</dbReference>
<organism evidence="3 4">
    <name type="scientific">Bacillus cereus</name>
    <dbReference type="NCBI Taxonomy" id="1396"/>
    <lineage>
        <taxon>Bacteria</taxon>
        <taxon>Bacillati</taxon>
        <taxon>Bacillota</taxon>
        <taxon>Bacilli</taxon>
        <taxon>Bacillales</taxon>
        <taxon>Bacillaceae</taxon>
        <taxon>Bacillus</taxon>
        <taxon>Bacillus cereus group</taxon>
    </lineage>
</organism>
<dbReference type="Gene3D" id="1.10.260.40">
    <property type="entry name" value="lambda repressor-like DNA-binding domains"/>
    <property type="match status" value="1"/>
</dbReference>
<dbReference type="RefSeq" id="WP_078186389.1">
    <property type="nucleotide sequence ID" value="NZ_LDGV01000032.1"/>
</dbReference>
<dbReference type="PANTHER" id="PTHR46558:SF11">
    <property type="entry name" value="HTH-TYPE TRANSCRIPTIONAL REGULATOR XRE"/>
    <property type="match status" value="1"/>
</dbReference>
<dbReference type="SUPFAM" id="SSF47413">
    <property type="entry name" value="lambda repressor-like DNA-binding domains"/>
    <property type="match status" value="1"/>
</dbReference>
<dbReference type="AlphaFoldDB" id="A0A9X6BB70"/>
<name>A0A9X6BB70_BACCE</name>
<feature type="domain" description="HTH cro/C1-type" evidence="2">
    <location>
        <begin position="7"/>
        <end position="61"/>
    </location>
</feature>
<comment type="caution">
    <text evidence="3">The sequence shown here is derived from an EMBL/GenBank/DDBJ whole genome shotgun (WGS) entry which is preliminary data.</text>
</comment>
<gene>
    <name evidence="3" type="ORF">BLX06_07565</name>
</gene>
<evidence type="ECO:0000259" key="2">
    <source>
        <dbReference type="PROSITE" id="PS50943"/>
    </source>
</evidence>
<dbReference type="Proteomes" id="UP000190641">
    <property type="component" value="Unassembled WGS sequence"/>
</dbReference>
<accession>A0A9X6BB70</accession>
<proteinExistence type="predicted"/>
<dbReference type="SMART" id="SM00530">
    <property type="entry name" value="HTH_XRE"/>
    <property type="match status" value="1"/>
</dbReference>
<evidence type="ECO:0000256" key="1">
    <source>
        <dbReference type="ARBA" id="ARBA00023125"/>
    </source>
</evidence>
<dbReference type="GO" id="GO:0003677">
    <property type="term" value="F:DNA binding"/>
    <property type="evidence" value="ECO:0007669"/>
    <property type="project" value="UniProtKB-KW"/>
</dbReference>
<evidence type="ECO:0000313" key="3">
    <source>
        <dbReference type="EMBL" id="OOR75731.1"/>
    </source>
</evidence>
<dbReference type="PANTHER" id="PTHR46558">
    <property type="entry name" value="TRACRIPTIONAL REGULATORY PROTEIN-RELATED-RELATED"/>
    <property type="match status" value="1"/>
</dbReference>
<keyword evidence="1" id="KW-0238">DNA-binding</keyword>
<reference evidence="3 4" key="1">
    <citation type="submission" date="2017-01" db="EMBL/GenBank/DDBJ databases">
        <title>Bacillus cereus isolates.</title>
        <authorList>
            <person name="Beno S.M."/>
        </authorList>
    </citation>
    <scope>NUCLEOTIDE SEQUENCE [LARGE SCALE GENOMIC DNA]</scope>
    <source>
        <strain evidence="3 4">FSL K6-1030</strain>
    </source>
</reference>
<dbReference type="CDD" id="cd00093">
    <property type="entry name" value="HTH_XRE"/>
    <property type="match status" value="1"/>
</dbReference>
<dbReference type="InterPro" id="IPR010982">
    <property type="entry name" value="Lambda_DNA-bd_dom_sf"/>
</dbReference>
<dbReference type="InterPro" id="IPR001387">
    <property type="entry name" value="Cro/C1-type_HTH"/>
</dbReference>